<dbReference type="EMBL" id="CAMXCT030001104">
    <property type="protein sequence ID" value="CAL4773993.1"/>
    <property type="molecule type" value="Genomic_DNA"/>
</dbReference>
<dbReference type="EMBL" id="CAMXCT020001104">
    <property type="protein sequence ID" value="CAL1140056.1"/>
    <property type="molecule type" value="Genomic_DNA"/>
</dbReference>
<evidence type="ECO:0000256" key="1">
    <source>
        <dbReference type="SAM" id="MobiDB-lite"/>
    </source>
</evidence>
<reference evidence="2" key="1">
    <citation type="submission" date="2022-10" db="EMBL/GenBank/DDBJ databases">
        <authorList>
            <person name="Chen Y."/>
            <person name="Dougan E. K."/>
            <person name="Chan C."/>
            <person name="Rhodes N."/>
            <person name="Thang M."/>
        </authorList>
    </citation>
    <scope>NUCLEOTIDE SEQUENCE</scope>
</reference>
<sequence>MKIPDATMVDQAKDLLQQFPQRSSIPPRWQVIAAAAREMLDQFTEAATSDQGCTYVGKFMLYPFVMNGQARGYDLQEVEAEGWGGWALPFNRDDGLLLHMSLYGKDCLQFVKSFLSLSGLGTVRSEPRSLVNLQGDDEQAMPLEARNKMLLKSSFFHKSFEPSHASMQKAGLLFAADSDHTLRNEELVLLSVLEPGYGQLVDGASMTNQSIWVTSSGFFYVLRFLPIQTANRKFTTPLFTLKAEIVKGDFANDDFMVRQKKEVDVMWTGTGGDDFSLVWDGYYVERTLAVKKGGSYHVMAMQLLRRLDAVGAPYSIAVGRCVRAPAGLHLGLMVGGAQSYCVQTMCQTGDADQSRAAHKGGGKKGGWSGGGGGSGGYRQNRDGWDHARSGWGGPAPFRGSVPPPGAANMTPPTAQAAHAAQAAQAAPAAAAPPTATQAAPQAAPQAAFAQQAPPPAAQADSAQQAPPTAAPKASAAPAAQQEYWGNNWWEDGSQWWDDRHQYQDGGAPLPKLQLLQRKRARIEGLALPKLQLLQRKRVRIEGMAPLPVDPAAAVKLWLKAADSEQTSEKWSRVQRAACKVPWLRSLTECGGLPAACCTEAAQRCIEGKDGNLLPLVEFLFRGFDHAELPVAALAAYMTYRAGCRIPPLEKDPGNLMLQILHTENPFLRMQAAPFSFLDSCRGSFLHSVTKHRGDKVTGYLMDILKMPYMQRLESREQLGIVILTAYLRSPGFAEFVLEASSQPRFALLAVVHNFFRDTQGVGQRKAYMPTRVISKHGTKLRPNRDLGKLRLAGALSLCGQFLDGSLDAIFVNDSKKSWLVDPDLLPVMSMFHWALLLVANVGAAML</sequence>
<reference evidence="3 4" key="2">
    <citation type="submission" date="2024-05" db="EMBL/GenBank/DDBJ databases">
        <authorList>
            <person name="Chen Y."/>
            <person name="Shah S."/>
            <person name="Dougan E. K."/>
            <person name="Thang M."/>
            <person name="Chan C."/>
        </authorList>
    </citation>
    <scope>NUCLEOTIDE SEQUENCE [LARGE SCALE GENOMIC DNA]</scope>
</reference>
<feature type="region of interest" description="Disordered" evidence="1">
    <location>
        <begin position="352"/>
        <end position="479"/>
    </location>
</feature>
<evidence type="ECO:0000313" key="2">
    <source>
        <dbReference type="EMBL" id="CAI3986681.1"/>
    </source>
</evidence>
<gene>
    <name evidence="2" type="ORF">C1SCF055_LOCUS14018</name>
</gene>
<protein>
    <submittedName>
        <fullName evidence="2">Uncharacterized protein</fullName>
    </submittedName>
</protein>
<dbReference type="AlphaFoldDB" id="A0A9P1CAE2"/>
<feature type="compositionally biased region" description="Basic and acidic residues" evidence="1">
    <location>
        <begin position="379"/>
        <end position="388"/>
    </location>
</feature>
<dbReference type="EMBL" id="CAMXCT010001104">
    <property type="protein sequence ID" value="CAI3986681.1"/>
    <property type="molecule type" value="Genomic_DNA"/>
</dbReference>
<comment type="caution">
    <text evidence="2">The sequence shown here is derived from an EMBL/GenBank/DDBJ whole genome shotgun (WGS) entry which is preliminary data.</text>
</comment>
<evidence type="ECO:0000313" key="4">
    <source>
        <dbReference type="Proteomes" id="UP001152797"/>
    </source>
</evidence>
<keyword evidence="4" id="KW-1185">Reference proteome</keyword>
<name>A0A9P1CAE2_9DINO</name>
<organism evidence="2">
    <name type="scientific">Cladocopium goreaui</name>
    <dbReference type="NCBI Taxonomy" id="2562237"/>
    <lineage>
        <taxon>Eukaryota</taxon>
        <taxon>Sar</taxon>
        <taxon>Alveolata</taxon>
        <taxon>Dinophyceae</taxon>
        <taxon>Suessiales</taxon>
        <taxon>Symbiodiniaceae</taxon>
        <taxon>Cladocopium</taxon>
    </lineage>
</organism>
<feature type="compositionally biased region" description="Low complexity" evidence="1">
    <location>
        <begin position="410"/>
        <end position="479"/>
    </location>
</feature>
<proteinExistence type="predicted"/>
<dbReference type="Proteomes" id="UP001152797">
    <property type="component" value="Unassembled WGS sequence"/>
</dbReference>
<accession>A0A9P1CAE2</accession>
<feature type="compositionally biased region" description="Gly residues" evidence="1">
    <location>
        <begin position="363"/>
        <end position="376"/>
    </location>
</feature>
<evidence type="ECO:0000313" key="3">
    <source>
        <dbReference type="EMBL" id="CAL4773993.1"/>
    </source>
</evidence>